<feature type="transmembrane region" description="Helical" evidence="14">
    <location>
        <begin position="172"/>
        <end position="195"/>
    </location>
</feature>
<dbReference type="Pfam" id="PF02518">
    <property type="entry name" value="HATPase_c"/>
    <property type="match status" value="1"/>
</dbReference>
<dbReference type="CDD" id="cd16922">
    <property type="entry name" value="HATPase_EvgS-ArcB-TorS-like"/>
    <property type="match status" value="1"/>
</dbReference>
<comment type="caution">
    <text evidence="18">The sequence shown here is derived from an EMBL/GenBank/DDBJ whole genome shotgun (WGS) entry which is preliminary data.</text>
</comment>
<evidence type="ECO:0000313" key="19">
    <source>
        <dbReference type="Proteomes" id="UP000547614"/>
    </source>
</evidence>
<evidence type="ECO:0000259" key="15">
    <source>
        <dbReference type="PROSITE" id="PS50109"/>
    </source>
</evidence>
<evidence type="ECO:0000256" key="11">
    <source>
        <dbReference type="ARBA" id="ARBA00023136"/>
    </source>
</evidence>
<feature type="transmembrane region" description="Helical" evidence="14">
    <location>
        <begin position="12"/>
        <end position="31"/>
    </location>
</feature>
<dbReference type="PANTHER" id="PTHR45339:SF1">
    <property type="entry name" value="HYBRID SIGNAL TRANSDUCTION HISTIDINE KINASE J"/>
    <property type="match status" value="1"/>
</dbReference>
<dbReference type="Gene3D" id="1.20.120.160">
    <property type="entry name" value="HPT domain"/>
    <property type="match status" value="1"/>
</dbReference>
<proteinExistence type="predicted"/>
<evidence type="ECO:0000256" key="14">
    <source>
        <dbReference type="SAM" id="Phobius"/>
    </source>
</evidence>
<keyword evidence="8" id="KW-0067">ATP-binding</keyword>
<dbReference type="InterPro" id="IPR036890">
    <property type="entry name" value="HATPase_C_sf"/>
</dbReference>
<evidence type="ECO:0000256" key="7">
    <source>
        <dbReference type="ARBA" id="ARBA00022741"/>
    </source>
</evidence>
<keyword evidence="7" id="KW-0547">Nucleotide-binding</keyword>
<keyword evidence="6 14" id="KW-0812">Transmembrane</keyword>
<feature type="domain" description="Histidine kinase" evidence="15">
    <location>
        <begin position="235"/>
        <end position="452"/>
    </location>
</feature>
<dbReference type="PROSITE" id="PS50109">
    <property type="entry name" value="HIS_KIN"/>
    <property type="match status" value="1"/>
</dbReference>
<evidence type="ECO:0000259" key="16">
    <source>
        <dbReference type="PROSITE" id="PS50110"/>
    </source>
</evidence>
<dbReference type="InterPro" id="IPR036641">
    <property type="entry name" value="HPT_dom_sf"/>
</dbReference>
<dbReference type="PRINTS" id="PR00344">
    <property type="entry name" value="BCTRLSENSOR"/>
</dbReference>
<dbReference type="InterPro" id="IPR003661">
    <property type="entry name" value="HisK_dim/P_dom"/>
</dbReference>
<name>A0A839V638_9GAMM</name>
<dbReference type="InterPro" id="IPR005467">
    <property type="entry name" value="His_kinase_dom"/>
</dbReference>
<dbReference type="Gene3D" id="3.40.50.2300">
    <property type="match status" value="1"/>
</dbReference>
<dbReference type="SUPFAM" id="SSF55874">
    <property type="entry name" value="ATPase domain of HSP90 chaperone/DNA topoisomerase II/histidine kinase"/>
    <property type="match status" value="1"/>
</dbReference>
<dbReference type="Pfam" id="PF00072">
    <property type="entry name" value="Response_reg"/>
    <property type="match status" value="1"/>
</dbReference>
<dbReference type="AlphaFoldDB" id="A0A839V638"/>
<gene>
    <name evidence="18" type="ORF">FHR94_000692</name>
</gene>
<evidence type="ECO:0000256" key="1">
    <source>
        <dbReference type="ARBA" id="ARBA00000085"/>
    </source>
</evidence>
<protein>
    <recommendedName>
        <fullName evidence="3">histidine kinase</fullName>
        <ecNumber evidence="3">2.7.13.3</ecNumber>
    </recommendedName>
</protein>
<dbReference type="Gene3D" id="3.30.565.10">
    <property type="entry name" value="Histidine kinase-like ATPase, C-terminal domain"/>
    <property type="match status" value="1"/>
</dbReference>
<feature type="domain" description="HPt" evidence="17">
    <location>
        <begin position="624"/>
        <end position="721"/>
    </location>
</feature>
<keyword evidence="5 13" id="KW-0597">Phosphoprotein</keyword>
<reference evidence="18 19" key="1">
    <citation type="submission" date="2020-08" db="EMBL/GenBank/DDBJ databases">
        <title>Genomic Encyclopedia of Type Strains, Phase III (KMG-III): the genomes of soil and plant-associated and newly described type strains.</title>
        <authorList>
            <person name="Whitman W."/>
        </authorList>
    </citation>
    <scope>NUCLEOTIDE SEQUENCE [LARGE SCALE GENOMIC DNA]</scope>
    <source>
        <strain evidence="18 19">CECT 7282</strain>
    </source>
</reference>
<evidence type="ECO:0000256" key="12">
    <source>
        <dbReference type="PROSITE-ProRule" id="PRU00110"/>
    </source>
</evidence>
<keyword evidence="18" id="KW-0418">Kinase</keyword>
<sequence length="721" mass="77128">MLRYPLRLKLGAVAALLLLTAALVVVGLVAWRHDSLAESVGGDAAWHAYKLDRDAVEMRIYLARPDLPENALEALRLRFELLYSRLTLLEQSDIRELLATIAGAASLVENIRQQLTELDELLSDLEGLSGGDKITLVSRLSALSAVTERLLIAINGRLAEAATREREHLQGLYALLMALILGMSLAAMLVVTFLFREVRDHATARRALETLSGELEMTARRAQSASQAKSAFLATVSHEIRTPLNGVIGMSELLVGQPLPGPTCRYVDTIHDSARRLLELINDLLDFSKIEAGRLDLETRAFCLAPLVEGAVTLFTPQARVREIRLVSRLDPALPSRVVSDPGRLRQVLLNLLSNAVKFTEQGEVRLTVGATPANELRFEVTDTGCGIPASQQASLFEPFQQGDPSTSRRFGGTGLGLAISKQLVEALGGRIGLASEPGAGSRFWCVLPLVVAGPADTEEAIPPVTWRHPEAVRLLVVEDNPVNQQVAVAMLERLGCRVRVAASGGEALSQVARERFDLIFMDVQMPDQDGLAVTRALRARGGWLAEVPVVAMTAGGGNGDRARCLAAGMNGYLAKPLLQATLGNVLQRHLLPATAPPEPPGAPGTAGDVLDDEVLAGLHATLDDAGLAALIRLFGEQVEERLEQLTQALVRREGGEAGRLAHQLKGESASLGAVAVAGLAARLEDTAMADRLAEAEMVLASLKERVTTTLAALAAALPAE</sequence>
<keyword evidence="19" id="KW-1185">Reference proteome</keyword>
<dbReference type="SMART" id="SM00388">
    <property type="entry name" value="HisKA"/>
    <property type="match status" value="1"/>
</dbReference>
<dbReference type="InterPro" id="IPR008207">
    <property type="entry name" value="Sig_transdc_His_kin_Hpt_dom"/>
</dbReference>
<evidence type="ECO:0000256" key="2">
    <source>
        <dbReference type="ARBA" id="ARBA00004651"/>
    </source>
</evidence>
<dbReference type="InterPro" id="IPR003594">
    <property type="entry name" value="HATPase_dom"/>
</dbReference>
<evidence type="ECO:0000313" key="18">
    <source>
        <dbReference type="EMBL" id="MBB3189468.1"/>
    </source>
</evidence>
<dbReference type="Pfam" id="PF00512">
    <property type="entry name" value="HisKA"/>
    <property type="match status" value="1"/>
</dbReference>
<organism evidence="18 19">
    <name type="scientific">Halomonas cerina</name>
    <dbReference type="NCBI Taxonomy" id="447424"/>
    <lineage>
        <taxon>Bacteria</taxon>
        <taxon>Pseudomonadati</taxon>
        <taxon>Pseudomonadota</taxon>
        <taxon>Gammaproteobacteria</taxon>
        <taxon>Oceanospirillales</taxon>
        <taxon>Halomonadaceae</taxon>
        <taxon>Halomonas</taxon>
    </lineage>
</organism>
<keyword evidence="18" id="KW-0808">Transferase</keyword>
<dbReference type="EMBL" id="JACHXP010000003">
    <property type="protein sequence ID" value="MBB3189468.1"/>
    <property type="molecule type" value="Genomic_DNA"/>
</dbReference>
<accession>A0A839V638</accession>
<keyword evidence="11 14" id="KW-0472">Membrane</keyword>
<dbReference type="InterPro" id="IPR036097">
    <property type="entry name" value="HisK_dim/P_sf"/>
</dbReference>
<dbReference type="SUPFAM" id="SSF52172">
    <property type="entry name" value="CheY-like"/>
    <property type="match status" value="1"/>
</dbReference>
<evidence type="ECO:0000256" key="13">
    <source>
        <dbReference type="PROSITE-ProRule" id="PRU00169"/>
    </source>
</evidence>
<evidence type="ECO:0000256" key="5">
    <source>
        <dbReference type="ARBA" id="ARBA00022553"/>
    </source>
</evidence>
<dbReference type="CDD" id="cd00082">
    <property type="entry name" value="HisKA"/>
    <property type="match status" value="1"/>
</dbReference>
<dbReference type="FunFam" id="3.30.565.10:FF:000010">
    <property type="entry name" value="Sensor histidine kinase RcsC"/>
    <property type="match status" value="1"/>
</dbReference>
<dbReference type="Gene3D" id="1.10.287.130">
    <property type="match status" value="1"/>
</dbReference>
<dbReference type="InterPro" id="IPR001789">
    <property type="entry name" value="Sig_transdc_resp-reg_receiver"/>
</dbReference>
<evidence type="ECO:0000256" key="4">
    <source>
        <dbReference type="ARBA" id="ARBA00022475"/>
    </source>
</evidence>
<comment type="subcellular location">
    <subcellularLocation>
        <location evidence="2">Cell membrane</location>
        <topology evidence="2">Multi-pass membrane protein</topology>
    </subcellularLocation>
</comment>
<dbReference type="GO" id="GO:0005886">
    <property type="term" value="C:plasma membrane"/>
    <property type="evidence" value="ECO:0007669"/>
    <property type="project" value="UniProtKB-SubCell"/>
</dbReference>
<dbReference type="CDD" id="cd17546">
    <property type="entry name" value="REC_hyHK_CKI1_RcsC-like"/>
    <property type="match status" value="1"/>
</dbReference>
<evidence type="ECO:0000259" key="17">
    <source>
        <dbReference type="PROSITE" id="PS50894"/>
    </source>
</evidence>
<evidence type="ECO:0000256" key="6">
    <source>
        <dbReference type="ARBA" id="ARBA00022692"/>
    </source>
</evidence>
<dbReference type="SUPFAM" id="SSF47226">
    <property type="entry name" value="Histidine-containing phosphotransfer domain, HPT domain"/>
    <property type="match status" value="1"/>
</dbReference>
<feature type="modified residue" description="4-aspartylphosphate" evidence="13">
    <location>
        <position position="523"/>
    </location>
</feature>
<dbReference type="SUPFAM" id="SSF47384">
    <property type="entry name" value="Homodimeric domain of signal transducing histidine kinase"/>
    <property type="match status" value="1"/>
</dbReference>
<dbReference type="PANTHER" id="PTHR45339">
    <property type="entry name" value="HYBRID SIGNAL TRANSDUCTION HISTIDINE KINASE J"/>
    <property type="match status" value="1"/>
</dbReference>
<comment type="catalytic activity">
    <reaction evidence="1">
        <text>ATP + protein L-histidine = ADP + protein N-phospho-L-histidine.</text>
        <dbReference type="EC" id="2.7.13.3"/>
    </reaction>
</comment>
<evidence type="ECO:0000256" key="8">
    <source>
        <dbReference type="ARBA" id="ARBA00022840"/>
    </source>
</evidence>
<feature type="domain" description="Response regulatory" evidence="16">
    <location>
        <begin position="474"/>
        <end position="591"/>
    </location>
</feature>
<evidence type="ECO:0000256" key="3">
    <source>
        <dbReference type="ARBA" id="ARBA00012438"/>
    </source>
</evidence>
<dbReference type="PROSITE" id="PS50894">
    <property type="entry name" value="HPT"/>
    <property type="match status" value="1"/>
</dbReference>
<dbReference type="EC" id="2.7.13.3" evidence="3"/>
<keyword evidence="10" id="KW-0902">Two-component regulatory system</keyword>
<evidence type="ECO:0000256" key="9">
    <source>
        <dbReference type="ARBA" id="ARBA00022989"/>
    </source>
</evidence>
<evidence type="ECO:0000256" key="10">
    <source>
        <dbReference type="ARBA" id="ARBA00023012"/>
    </source>
</evidence>
<dbReference type="Proteomes" id="UP000547614">
    <property type="component" value="Unassembled WGS sequence"/>
</dbReference>
<keyword evidence="4" id="KW-1003">Cell membrane</keyword>
<dbReference type="SMART" id="SM00448">
    <property type="entry name" value="REC"/>
    <property type="match status" value="1"/>
</dbReference>
<dbReference type="GO" id="GO:0000155">
    <property type="term" value="F:phosphorelay sensor kinase activity"/>
    <property type="evidence" value="ECO:0007669"/>
    <property type="project" value="InterPro"/>
</dbReference>
<dbReference type="RefSeq" id="WP_343064626.1">
    <property type="nucleotide sequence ID" value="NZ_JACHXP010000003.1"/>
</dbReference>
<dbReference type="PROSITE" id="PS50110">
    <property type="entry name" value="RESPONSE_REGULATORY"/>
    <property type="match status" value="1"/>
</dbReference>
<dbReference type="GO" id="GO:0005524">
    <property type="term" value="F:ATP binding"/>
    <property type="evidence" value="ECO:0007669"/>
    <property type="project" value="UniProtKB-KW"/>
</dbReference>
<keyword evidence="9 14" id="KW-1133">Transmembrane helix</keyword>
<dbReference type="SMART" id="SM00387">
    <property type="entry name" value="HATPase_c"/>
    <property type="match status" value="1"/>
</dbReference>
<dbReference type="Pfam" id="PF01627">
    <property type="entry name" value="Hpt"/>
    <property type="match status" value="1"/>
</dbReference>
<feature type="modified residue" description="Phosphohistidine" evidence="12">
    <location>
        <position position="663"/>
    </location>
</feature>
<dbReference type="InterPro" id="IPR004358">
    <property type="entry name" value="Sig_transdc_His_kin-like_C"/>
</dbReference>
<dbReference type="SMART" id="SM00073">
    <property type="entry name" value="HPT"/>
    <property type="match status" value="1"/>
</dbReference>
<dbReference type="InterPro" id="IPR011006">
    <property type="entry name" value="CheY-like_superfamily"/>
</dbReference>